<feature type="compositionally biased region" description="Low complexity" evidence="1">
    <location>
        <begin position="688"/>
        <end position="698"/>
    </location>
</feature>
<sequence>MSLNWRQGDYFRLLLEDDAKSYALEMLVDDLHRDKRNTVNAFLGHFGSEDFIWGLVRLLASENARTAGNAAYIFGTLAEHDVGQTRVLELINGPYPHHILADLTDMLAFDDPESVMNAAGTIGTLADSPAGREWILKESYCDKMVRKVTSLLNSENMWTASNAALVLARLAIAEEGCQRLLNHNSSLKILTKLIDSLGLDEAGRGMNAAFAIGRLCDTDEGQKRLLYHESSDRMIESLCHMLTGKDSGCSKNSCYALSCLAANNDGHKRLLDHKRSDMMLQLLANQLSNEEGETGWFAAMTLRTLASKRRGVLRLRDHPEVIPQIQATQMMLGIHEELKEEVNLTYELLKRLEKPEPPSLQVKGANDVEASWPEINLKSGQEVTYRLYCEDHLIYRGVASSHTATGLLANTQYEFKLAISTEGDDSPKSEGVFATTEESAPDPPEGLRILNATTSQLKLGWAPPTHNNGHLKGYMVFNGKQLVDTTTELNIIISGLTPATSYELFVCAINHKGKGQKASITARTVELGKHAPGKPSLTVLGRSEIQVTWAPPDNPLGRLHRFELTLNGKVIYSGRDLSYTVRRLTPDTEYIFTVIAITSEGKCESDPVKRRTPKDEYKVQSTAQRYFTHPTRPTETDSICKGKDRSATKSSRKSASTTKTEPWPQIMKPPRALSGIAYSNDSKSRPHSATSSRKSTSSSRRKSSGSIPNEKEKFSKLPSEINWPGVIFDQPGSDKENKVKNGLSKSKRTVDVMEHHLSNSPRGLDTNVQILVPSEGLGGGIVGNQSWFSSHKQKTGELGFEKVGQVLPLVHEDTAENSASSMNSVKRVSLRNGHYEDSYPTVHLVDNFSYDPSSITTGGKEVNRKGFPARRNPQLTSEFNRRSINSFLATVESETMQSLQDRLGKSKSSSHRHNLNKHNLTADTSLRKLSPALPHTVTNEASDAISFPSPIPLRVSAGGDENFKIFSHGMVLYEELKRKHSDRKSPRHKSKGGASLNQKVTKQVRNSPRLKTEEEENAVESGLYEEFASWFRDANLSDGDIDSDENVPASKTSSAKRKVTHSGKNPLAEPAIPSRSALADPNSFYQRTNTFLSSHRPRIKKNLSKLQGNYQLDLPTKRTSNSNRYQFVPTQFRTQPINMPGPPFQGGNRLAALQDKTLSSKSHPPPRVTPDRAFVRKLEVLSHLTEQNQGSTCQDCGRSKMLEGNSPLQSSAHVR</sequence>
<dbReference type="SUPFAM" id="SSF49265">
    <property type="entry name" value="Fibronectin type III"/>
    <property type="match status" value="2"/>
</dbReference>
<feature type="region of interest" description="Disordered" evidence="1">
    <location>
        <begin position="603"/>
        <end position="743"/>
    </location>
</feature>
<name>A0A9Q1C639_HOLLE</name>
<protein>
    <submittedName>
        <fullName evidence="3">Usherin</fullName>
    </submittedName>
</protein>
<feature type="compositionally biased region" description="Polar residues" evidence="1">
    <location>
        <begin position="995"/>
        <end position="1006"/>
    </location>
</feature>
<dbReference type="GO" id="GO:0016020">
    <property type="term" value="C:membrane"/>
    <property type="evidence" value="ECO:0007669"/>
    <property type="project" value="UniProtKB-SubCell"/>
</dbReference>
<dbReference type="InterPro" id="IPR016024">
    <property type="entry name" value="ARM-type_fold"/>
</dbReference>
<dbReference type="OrthoDB" id="10253954at2759"/>
<dbReference type="PROSITE" id="PS50853">
    <property type="entry name" value="FN3"/>
    <property type="match status" value="3"/>
</dbReference>
<comment type="caution">
    <text evidence="3">The sequence shown here is derived from an EMBL/GenBank/DDBJ whole genome shotgun (WGS) entry which is preliminary data.</text>
</comment>
<evidence type="ECO:0000259" key="2">
    <source>
        <dbReference type="PROSITE" id="PS50853"/>
    </source>
</evidence>
<evidence type="ECO:0000256" key="1">
    <source>
        <dbReference type="SAM" id="MobiDB-lite"/>
    </source>
</evidence>
<feature type="compositionally biased region" description="Basic and acidic residues" evidence="1">
    <location>
        <begin position="603"/>
        <end position="618"/>
    </location>
</feature>
<dbReference type="PANTHER" id="PTHR46957:SF3">
    <property type="entry name" value="CYTOKINE RECEPTOR"/>
    <property type="match status" value="1"/>
</dbReference>
<dbReference type="EMBL" id="JAIZAY010000007">
    <property type="protein sequence ID" value="KAJ8038844.1"/>
    <property type="molecule type" value="Genomic_DNA"/>
</dbReference>
<dbReference type="SUPFAM" id="SSF48371">
    <property type="entry name" value="ARM repeat"/>
    <property type="match status" value="1"/>
</dbReference>
<dbReference type="Gene3D" id="2.60.40.10">
    <property type="entry name" value="Immunoglobulins"/>
    <property type="match status" value="3"/>
</dbReference>
<dbReference type="AlphaFoldDB" id="A0A9Q1C639"/>
<feature type="domain" description="Fibronectin type-III" evidence="2">
    <location>
        <begin position="531"/>
        <end position="615"/>
    </location>
</feature>
<feature type="region of interest" description="Disordered" evidence="1">
    <location>
        <begin position="978"/>
        <end position="1018"/>
    </location>
</feature>
<feature type="domain" description="Fibronectin type-III" evidence="2">
    <location>
        <begin position="354"/>
        <end position="439"/>
    </location>
</feature>
<evidence type="ECO:0000313" key="3">
    <source>
        <dbReference type="EMBL" id="KAJ8038844.1"/>
    </source>
</evidence>
<dbReference type="Gene3D" id="1.25.10.10">
    <property type="entry name" value="Leucine-rich Repeat Variant"/>
    <property type="match status" value="1"/>
</dbReference>
<dbReference type="CDD" id="cd00063">
    <property type="entry name" value="FN3"/>
    <property type="match status" value="3"/>
</dbReference>
<feature type="compositionally biased region" description="Basic and acidic residues" evidence="1">
    <location>
        <begin position="632"/>
        <end position="647"/>
    </location>
</feature>
<feature type="region of interest" description="Disordered" evidence="1">
    <location>
        <begin position="898"/>
        <end position="927"/>
    </location>
</feature>
<dbReference type="InterPro" id="IPR003961">
    <property type="entry name" value="FN3_dom"/>
</dbReference>
<keyword evidence="4" id="KW-1185">Reference proteome</keyword>
<accession>A0A9Q1C639</accession>
<dbReference type="InterPro" id="IPR013783">
    <property type="entry name" value="Ig-like_fold"/>
</dbReference>
<feature type="region of interest" description="Disordered" evidence="1">
    <location>
        <begin position="1186"/>
        <end position="1215"/>
    </location>
</feature>
<reference evidence="3" key="1">
    <citation type="submission" date="2021-10" db="EMBL/GenBank/DDBJ databases">
        <title>Tropical sea cucumber genome reveals ecological adaptation and Cuvierian tubules defense mechanism.</title>
        <authorList>
            <person name="Chen T."/>
        </authorList>
    </citation>
    <scope>NUCLEOTIDE SEQUENCE</scope>
    <source>
        <strain evidence="3">Nanhai2018</strain>
        <tissue evidence="3">Muscle</tissue>
    </source>
</reference>
<gene>
    <name evidence="3" type="ORF">HOLleu_16393</name>
</gene>
<feature type="compositionally biased region" description="Polar residues" evidence="1">
    <location>
        <begin position="619"/>
        <end position="631"/>
    </location>
</feature>
<evidence type="ECO:0000313" key="4">
    <source>
        <dbReference type="Proteomes" id="UP001152320"/>
    </source>
</evidence>
<dbReference type="PANTHER" id="PTHR46957">
    <property type="entry name" value="CYTOKINE RECEPTOR"/>
    <property type="match status" value="1"/>
</dbReference>
<feature type="compositionally biased region" description="Polar residues" evidence="1">
    <location>
        <begin position="1206"/>
        <end position="1215"/>
    </location>
</feature>
<feature type="compositionally biased region" description="Basic residues" evidence="1">
    <location>
        <begin position="978"/>
        <end position="991"/>
    </location>
</feature>
<organism evidence="3 4">
    <name type="scientific">Holothuria leucospilota</name>
    <name type="common">Black long sea cucumber</name>
    <name type="synonym">Mertensiothuria leucospilota</name>
    <dbReference type="NCBI Taxonomy" id="206669"/>
    <lineage>
        <taxon>Eukaryota</taxon>
        <taxon>Metazoa</taxon>
        <taxon>Echinodermata</taxon>
        <taxon>Eleutherozoa</taxon>
        <taxon>Echinozoa</taxon>
        <taxon>Holothuroidea</taxon>
        <taxon>Aspidochirotacea</taxon>
        <taxon>Aspidochirotida</taxon>
        <taxon>Holothuriidae</taxon>
        <taxon>Holothuria</taxon>
    </lineage>
</organism>
<proteinExistence type="predicted"/>
<dbReference type="Proteomes" id="UP001152320">
    <property type="component" value="Chromosome 7"/>
</dbReference>
<dbReference type="InterPro" id="IPR050713">
    <property type="entry name" value="RTP_Phos/Ushers"/>
</dbReference>
<feature type="domain" description="Fibronectin type-III" evidence="2">
    <location>
        <begin position="443"/>
        <end position="528"/>
    </location>
</feature>
<dbReference type="SMART" id="SM00060">
    <property type="entry name" value="FN3"/>
    <property type="match status" value="3"/>
</dbReference>
<dbReference type="Pfam" id="PF00041">
    <property type="entry name" value="fn3"/>
    <property type="match status" value="2"/>
</dbReference>
<feature type="region of interest" description="Disordered" evidence="1">
    <location>
        <begin position="423"/>
        <end position="445"/>
    </location>
</feature>
<dbReference type="InterPro" id="IPR011989">
    <property type="entry name" value="ARM-like"/>
</dbReference>
<feature type="region of interest" description="Disordered" evidence="1">
    <location>
        <begin position="1038"/>
        <end position="1081"/>
    </location>
</feature>
<dbReference type="InterPro" id="IPR036116">
    <property type="entry name" value="FN3_sf"/>
</dbReference>